<feature type="domain" description="FAD/NAD(P)-binding" evidence="4">
    <location>
        <begin position="18"/>
        <end position="296"/>
    </location>
</feature>
<protein>
    <recommendedName>
        <fullName evidence="1">Thioredoxin reductase</fullName>
    </recommendedName>
</protein>
<dbReference type="PRINTS" id="PR00368">
    <property type="entry name" value="FADPNR"/>
</dbReference>
<accession>A0A5C4R929</accession>
<dbReference type="GO" id="GO:0016491">
    <property type="term" value="F:oxidoreductase activity"/>
    <property type="evidence" value="ECO:0007669"/>
    <property type="project" value="UniProtKB-KW"/>
</dbReference>
<dbReference type="SUPFAM" id="SSF51905">
    <property type="entry name" value="FAD/NAD(P)-binding domain"/>
    <property type="match status" value="1"/>
</dbReference>
<evidence type="ECO:0000313" key="5">
    <source>
        <dbReference type="EMBL" id="TNH40460.1"/>
    </source>
</evidence>
<evidence type="ECO:0000256" key="1">
    <source>
        <dbReference type="ARBA" id="ARBA00018719"/>
    </source>
</evidence>
<organism evidence="5 6">
    <name type="scientific">Paracoccus haeundaensis</name>
    <dbReference type="NCBI Taxonomy" id="225362"/>
    <lineage>
        <taxon>Bacteria</taxon>
        <taxon>Pseudomonadati</taxon>
        <taxon>Pseudomonadota</taxon>
        <taxon>Alphaproteobacteria</taxon>
        <taxon>Rhodobacterales</taxon>
        <taxon>Paracoccaceae</taxon>
        <taxon>Paracoccus</taxon>
    </lineage>
</organism>
<dbReference type="InterPro" id="IPR050097">
    <property type="entry name" value="Ferredoxin-NADP_redctase_2"/>
</dbReference>
<evidence type="ECO:0000256" key="3">
    <source>
        <dbReference type="ARBA" id="ARBA00023002"/>
    </source>
</evidence>
<dbReference type="InterPro" id="IPR036188">
    <property type="entry name" value="FAD/NAD-bd_sf"/>
</dbReference>
<dbReference type="AlphaFoldDB" id="A0A5C4R929"/>
<dbReference type="InterPro" id="IPR023753">
    <property type="entry name" value="FAD/NAD-binding_dom"/>
</dbReference>
<reference evidence="5 6" key="1">
    <citation type="submission" date="2019-06" db="EMBL/GenBank/DDBJ databases">
        <authorList>
            <person name="Li J."/>
        </authorList>
    </citation>
    <scope>NUCLEOTIDE SEQUENCE [LARGE SCALE GENOMIC DNA]</scope>
    <source>
        <strain evidence="5 6">CGMCC 1.8012</strain>
    </source>
</reference>
<keyword evidence="6" id="KW-1185">Reference proteome</keyword>
<evidence type="ECO:0000313" key="6">
    <source>
        <dbReference type="Proteomes" id="UP000304880"/>
    </source>
</evidence>
<dbReference type="PANTHER" id="PTHR48105">
    <property type="entry name" value="THIOREDOXIN REDUCTASE 1-RELATED-RELATED"/>
    <property type="match status" value="1"/>
</dbReference>
<keyword evidence="3" id="KW-0560">Oxidoreductase</keyword>
<sequence length="323" mass="33531">MRQSTFGHAGAGDSVMLDCVIIGGGPAGLTAAIHLARFRRRVVVIDAGASRAALIPRTWNHPGYPTGIRGGRLLGRMRQQVTDLGVPVIRGRVVRLDPLPHGGFEVLAGSLHIARHIILATGAVDRLPPIADARGAILAGQLRLCPVCDAYEATDRPVAVIGADAHAASEALFLSHYTRQVTLLTLGTPLRLSPDDHGSLTNAGVAVDTSPDVTWDLSGPGVTLIRPNAPPLRVEAVWSGLGAVAQAGLATRLGLTPAPDGRIPTDDHQQTTVPGLFAAGDLTTGLNQIGTAMGQAQIAASRIHSILRSAERRALAPAPQEGG</sequence>
<dbReference type="Gene3D" id="3.50.50.60">
    <property type="entry name" value="FAD/NAD(P)-binding domain"/>
    <property type="match status" value="2"/>
</dbReference>
<gene>
    <name evidence="5" type="ORF">FHD67_04440</name>
</gene>
<dbReference type="Proteomes" id="UP000304880">
    <property type="component" value="Unassembled WGS sequence"/>
</dbReference>
<keyword evidence="2" id="KW-0285">Flavoprotein</keyword>
<comment type="caution">
    <text evidence="5">The sequence shown here is derived from an EMBL/GenBank/DDBJ whole genome shotgun (WGS) entry which is preliminary data.</text>
</comment>
<dbReference type="Pfam" id="PF07992">
    <property type="entry name" value="Pyr_redox_2"/>
    <property type="match status" value="1"/>
</dbReference>
<dbReference type="PRINTS" id="PR00469">
    <property type="entry name" value="PNDRDTASEII"/>
</dbReference>
<name>A0A5C4R929_9RHOB</name>
<dbReference type="RefSeq" id="WP_139597955.1">
    <property type="nucleotide sequence ID" value="NZ_VDDC01000008.1"/>
</dbReference>
<proteinExistence type="predicted"/>
<dbReference type="EMBL" id="VDDC01000008">
    <property type="protein sequence ID" value="TNH40460.1"/>
    <property type="molecule type" value="Genomic_DNA"/>
</dbReference>
<evidence type="ECO:0000256" key="2">
    <source>
        <dbReference type="ARBA" id="ARBA00022630"/>
    </source>
</evidence>
<evidence type="ECO:0000259" key="4">
    <source>
        <dbReference type="Pfam" id="PF07992"/>
    </source>
</evidence>